<dbReference type="OrthoDB" id="5372734at2759"/>
<accession>A0A317WY06</accession>
<organism evidence="2 3">
    <name type="scientific">Aspergillus heteromorphus CBS 117.55</name>
    <dbReference type="NCBI Taxonomy" id="1448321"/>
    <lineage>
        <taxon>Eukaryota</taxon>
        <taxon>Fungi</taxon>
        <taxon>Dikarya</taxon>
        <taxon>Ascomycota</taxon>
        <taxon>Pezizomycotina</taxon>
        <taxon>Eurotiomycetes</taxon>
        <taxon>Eurotiomycetidae</taxon>
        <taxon>Eurotiales</taxon>
        <taxon>Aspergillaceae</taxon>
        <taxon>Aspergillus</taxon>
        <taxon>Aspergillus subgen. Circumdati</taxon>
    </lineage>
</organism>
<keyword evidence="3" id="KW-1185">Reference proteome</keyword>
<dbReference type="EMBL" id="MSFL01000002">
    <property type="protein sequence ID" value="PWY90855.1"/>
    <property type="molecule type" value="Genomic_DNA"/>
</dbReference>
<dbReference type="RefSeq" id="XP_025403298.1">
    <property type="nucleotide sequence ID" value="XM_025547715.1"/>
</dbReference>
<sequence>MSDDEEYYDDYDEDVFWVEEPDPTVADDLAATATITNDAIFYDDPALEAEEFFSDWDDLSDDYFDDDSTAVKRQRALNLLSRPVTLPNKPRVPASKVPKFDIAAFQGTVWKSPSDEVKIAVHEPGEGEKVALLKNWREVFRNSHPAIGRVRARIGGDGVGAGSREETEDGDGYEGEEEYEYEDEDEEADEGEGGADGDYDSGVGGVEDGVVKVSSELSNGLGSEVNGAEDAPDAAEPIQSQPLKESKANGVEKPTTKGRKRKAEDADEPAPELTGNPRSKRIATQKVGETKETHPASSGPVRRSARNKK</sequence>
<dbReference type="VEuPathDB" id="FungiDB:BO70DRAFT_425791"/>
<feature type="compositionally biased region" description="Acidic residues" evidence="1">
    <location>
        <begin position="166"/>
        <end position="199"/>
    </location>
</feature>
<dbReference type="Proteomes" id="UP000247233">
    <property type="component" value="Unassembled WGS sequence"/>
</dbReference>
<evidence type="ECO:0000256" key="1">
    <source>
        <dbReference type="SAM" id="MobiDB-lite"/>
    </source>
</evidence>
<comment type="caution">
    <text evidence="2">The sequence shown here is derived from an EMBL/GenBank/DDBJ whole genome shotgun (WGS) entry which is preliminary data.</text>
</comment>
<gene>
    <name evidence="2" type="ORF">BO70DRAFT_425791</name>
</gene>
<dbReference type="AlphaFoldDB" id="A0A317WY06"/>
<feature type="region of interest" description="Disordered" evidence="1">
    <location>
        <begin position="151"/>
        <end position="309"/>
    </location>
</feature>
<dbReference type="STRING" id="1448321.A0A317WY06"/>
<dbReference type="GeneID" id="37069952"/>
<evidence type="ECO:0000313" key="2">
    <source>
        <dbReference type="EMBL" id="PWY90855.1"/>
    </source>
</evidence>
<protein>
    <submittedName>
        <fullName evidence="2">Uncharacterized protein</fullName>
    </submittedName>
</protein>
<reference evidence="2 3" key="1">
    <citation type="submission" date="2016-12" db="EMBL/GenBank/DDBJ databases">
        <title>The genomes of Aspergillus section Nigri reveals drivers in fungal speciation.</title>
        <authorList>
            <consortium name="DOE Joint Genome Institute"/>
            <person name="Vesth T.C."/>
            <person name="Nybo J."/>
            <person name="Theobald S."/>
            <person name="Brandl J."/>
            <person name="Frisvad J.C."/>
            <person name="Nielsen K.F."/>
            <person name="Lyhne E.K."/>
            <person name="Kogle M.E."/>
            <person name="Kuo A."/>
            <person name="Riley R."/>
            <person name="Clum A."/>
            <person name="Nolan M."/>
            <person name="Lipzen A."/>
            <person name="Salamov A."/>
            <person name="Henrissat B."/>
            <person name="Wiebenga A."/>
            <person name="De Vries R.P."/>
            <person name="Grigoriev I.V."/>
            <person name="Mortensen U.H."/>
            <person name="Andersen M.R."/>
            <person name="Baker S.E."/>
        </authorList>
    </citation>
    <scope>NUCLEOTIDE SEQUENCE [LARGE SCALE GENOMIC DNA]</scope>
    <source>
        <strain evidence="2 3">CBS 117.55</strain>
    </source>
</reference>
<evidence type="ECO:0000313" key="3">
    <source>
        <dbReference type="Proteomes" id="UP000247233"/>
    </source>
</evidence>
<proteinExistence type="predicted"/>
<name>A0A317WY06_9EURO</name>